<dbReference type="RefSeq" id="WP_192862784.1">
    <property type="nucleotide sequence ID" value="NZ_JADAQT010000080.1"/>
</dbReference>
<feature type="region of interest" description="Disordered" evidence="2">
    <location>
        <begin position="66"/>
        <end position="238"/>
    </location>
</feature>
<feature type="compositionally biased region" description="Acidic residues" evidence="2">
    <location>
        <begin position="128"/>
        <end position="145"/>
    </location>
</feature>
<name>A0ABR9MXV5_9MICO</name>
<dbReference type="InterPro" id="IPR005531">
    <property type="entry name" value="Asp23"/>
</dbReference>
<feature type="compositionally biased region" description="Low complexity" evidence="2">
    <location>
        <begin position="197"/>
        <end position="227"/>
    </location>
</feature>
<evidence type="ECO:0000313" key="4">
    <source>
        <dbReference type="Proteomes" id="UP000625527"/>
    </source>
</evidence>
<reference evidence="3 4" key="1">
    <citation type="submission" date="2020-10" db="EMBL/GenBank/DDBJ databases">
        <title>Myceligenerans pegani sp. nov., an endophytic actinomycete isolated from Peganum harmala L. in Xinjiang, China.</title>
        <authorList>
            <person name="Xin L."/>
        </authorList>
    </citation>
    <scope>NUCLEOTIDE SEQUENCE [LARGE SCALE GENOMIC DNA]</scope>
    <source>
        <strain evidence="3 4">TRM65318</strain>
    </source>
</reference>
<evidence type="ECO:0000313" key="3">
    <source>
        <dbReference type="EMBL" id="MBE1876215.1"/>
    </source>
</evidence>
<evidence type="ECO:0000256" key="2">
    <source>
        <dbReference type="SAM" id="MobiDB-lite"/>
    </source>
</evidence>
<sequence>MAEVSNDVFHRPSASPRPTTSGDDGAPTSGTPLAVAIQAAASDTVERVTSAPAVRDAVVVDVVVDAAEADAGEPDAGEVDAGEPNAGEPDDGEAAVDHPAAEADGTGVADPADTLPADSAASGAPEAAAEDDATEEGEPAEEEDSTPGVAEGAQDTVDAEPADASRADASHDGAGQDDAEEEAPMDGTEPAGRNIDGADAVGGDQDGGAEAVARADAAAPSAETGAAGTRPSAHLRGDTTVSDGVVTKLVNAVAARVEGVHALDGAGVEVVDDVATITVSFVAEYGSPIRPVATRVRTDVIEAAEGLLDLDVEAVHVTVSDLHTPDPA</sequence>
<evidence type="ECO:0000256" key="1">
    <source>
        <dbReference type="ARBA" id="ARBA00005721"/>
    </source>
</evidence>
<keyword evidence="4" id="KW-1185">Reference proteome</keyword>
<comment type="caution">
    <text evidence="3">The sequence shown here is derived from an EMBL/GenBank/DDBJ whole genome shotgun (WGS) entry which is preliminary data.</text>
</comment>
<organism evidence="3 4">
    <name type="scientific">Myceligenerans pegani</name>
    <dbReference type="NCBI Taxonomy" id="2776917"/>
    <lineage>
        <taxon>Bacteria</taxon>
        <taxon>Bacillati</taxon>
        <taxon>Actinomycetota</taxon>
        <taxon>Actinomycetes</taxon>
        <taxon>Micrococcales</taxon>
        <taxon>Promicromonosporaceae</taxon>
        <taxon>Myceligenerans</taxon>
    </lineage>
</organism>
<comment type="similarity">
    <text evidence="1">Belongs to the asp23 family.</text>
</comment>
<gene>
    <name evidence="3" type="ORF">IHE71_10900</name>
</gene>
<feature type="compositionally biased region" description="Acidic residues" evidence="2">
    <location>
        <begin position="67"/>
        <end position="81"/>
    </location>
</feature>
<feature type="region of interest" description="Disordered" evidence="2">
    <location>
        <begin position="1"/>
        <end position="33"/>
    </location>
</feature>
<dbReference type="EMBL" id="JADAQT010000080">
    <property type="protein sequence ID" value="MBE1876215.1"/>
    <property type="molecule type" value="Genomic_DNA"/>
</dbReference>
<feature type="compositionally biased region" description="Acidic residues" evidence="2">
    <location>
        <begin position="175"/>
        <end position="184"/>
    </location>
</feature>
<accession>A0ABR9MXV5</accession>
<feature type="compositionally biased region" description="Low complexity" evidence="2">
    <location>
        <begin position="116"/>
        <end position="127"/>
    </location>
</feature>
<dbReference type="Proteomes" id="UP000625527">
    <property type="component" value="Unassembled WGS sequence"/>
</dbReference>
<proteinExistence type="inferred from homology"/>
<protein>
    <submittedName>
        <fullName evidence="3">Asp23/Gls24 family envelope stress response protein</fullName>
    </submittedName>
</protein>
<dbReference type="Pfam" id="PF03780">
    <property type="entry name" value="Asp23"/>
    <property type="match status" value="1"/>
</dbReference>